<dbReference type="Pfam" id="PF13894">
    <property type="entry name" value="zf-C2H2_4"/>
    <property type="match status" value="1"/>
</dbReference>
<dbReference type="Pfam" id="PF00096">
    <property type="entry name" value="zf-C2H2"/>
    <property type="match status" value="7"/>
</dbReference>
<feature type="domain" description="C2H2-type" evidence="6">
    <location>
        <begin position="349"/>
        <end position="377"/>
    </location>
</feature>
<feature type="domain" description="C2H2-type" evidence="6">
    <location>
        <begin position="479"/>
        <end position="507"/>
    </location>
</feature>
<dbReference type="InterPro" id="IPR036236">
    <property type="entry name" value="Znf_C2H2_sf"/>
</dbReference>
<feature type="domain" description="C2H2-type" evidence="6">
    <location>
        <begin position="96"/>
        <end position="120"/>
    </location>
</feature>
<dbReference type="SUPFAM" id="SSF57667">
    <property type="entry name" value="beta-beta-alpha zinc fingers"/>
    <property type="match status" value="8"/>
</dbReference>
<feature type="domain" description="C2H2-type" evidence="6">
    <location>
        <begin position="65"/>
        <end position="88"/>
    </location>
</feature>
<dbReference type="EMBL" id="CAKASE010000076">
    <property type="protein sequence ID" value="CAG9577619.1"/>
    <property type="molecule type" value="Genomic_DNA"/>
</dbReference>
<feature type="domain" description="C2H2-type" evidence="6">
    <location>
        <begin position="392"/>
        <end position="420"/>
    </location>
</feature>
<feature type="domain" description="C2H2-type" evidence="6">
    <location>
        <begin position="125"/>
        <end position="148"/>
    </location>
</feature>
<dbReference type="Pfam" id="PF12874">
    <property type="entry name" value="zf-met"/>
    <property type="match status" value="1"/>
</dbReference>
<evidence type="ECO:0000313" key="8">
    <source>
        <dbReference type="Proteomes" id="UP000789524"/>
    </source>
</evidence>
<reference evidence="7" key="1">
    <citation type="submission" date="2021-09" db="EMBL/GenBank/DDBJ databases">
        <authorList>
            <person name="Martin H S."/>
        </authorList>
    </citation>
    <scope>NUCLEOTIDE SEQUENCE</scope>
</reference>
<dbReference type="SMART" id="SM00355">
    <property type="entry name" value="ZnF_C2H2"/>
    <property type="match status" value="17"/>
</dbReference>
<feature type="domain" description="C2H2-type" evidence="6">
    <location>
        <begin position="34"/>
        <end position="57"/>
    </location>
</feature>
<feature type="domain" description="C2H2-type" evidence="6">
    <location>
        <begin position="421"/>
        <end position="449"/>
    </location>
</feature>
<keyword evidence="8" id="KW-1185">Reference proteome</keyword>
<gene>
    <name evidence="7" type="ORF">DCHRY22_LOCUS12433</name>
</gene>
<protein>
    <submittedName>
        <fullName evidence="7">(African queen) hypothetical protein</fullName>
    </submittedName>
</protein>
<evidence type="ECO:0000259" key="6">
    <source>
        <dbReference type="PROSITE" id="PS50157"/>
    </source>
</evidence>
<proteinExistence type="predicted"/>
<dbReference type="AlphaFoldDB" id="A0A8J2R3M6"/>
<feature type="domain" description="C2H2-type" evidence="6">
    <location>
        <begin position="238"/>
        <end position="266"/>
    </location>
</feature>
<feature type="domain" description="C2H2-type" evidence="6">
    <location>
        <begin position="450"/>
        <end position="478"/>
    </location>
</feature>
<sequence>MKRRGDYVCNSCNHSFSRKSNLETHILNGNCQSNACNICDRTFANSASLQAHMSRGHNKLGKPQPECDLCGRIFTRKHNLVSHMIVVHLQAGKQNITCNLCDRKFNIERNLKRHMKHKHTFVDYPTCDLCKKNFKDKELLAEHIESVHLTNFSVPTENYMENKSDKLLKNWSEIHKDKSVFKCNICSKMYLSSQSLKRHTRTSHGDKNYCKYCCKFIKEDFDKHFNYCNKNNEEKYIFKCEVCNAIFDHENSLRSHIKEEHSFQQFYDHCKKSLLNITPWKLPKKDNIWHSCEFCSNTFSSVYDLKDHMKSHHDVEYNLSTCNVCFNKFYSKETMLAHKKNCFPPKNANACCHCDKLFTDISSLNFHVRIFHPQVKIADSKITNNREDLGSFKCDHCDRIYYSDRSLKHHVKLKHSSDEAAECQYCGKICNNKYYLASHIKIVHNNDYWAKCDFCDKQFKSKRNIRRHIEYTHLGMQRYKCIECETLFKEKRSLRKHVRIKHPDSTAFPQCHICKKRFESAKSCKIHLKLLHSFNMNTHPCDLCSVSFDSLEALNIHLSTKHLAKDEIYKCEECNLVFKGQITFDCHNDNYHGCDSKEKNLPRCIICAKDFRTRKTLKRHIKRFHEEFNVEELATYGTKKRIFNVNCSECIKNFNNDFYFMVYSKMKDMSDSFIFKCELCSYSYNCLEYAIQRYKQSVDVKGKLYLSELCTTEMSENDSDTEKLVSESNVDIKSDMEYVEYNNTTIKIEPLSP</sequence>
<dbReference type="Pfam" id="PF13912">
    <property type="entry name" value="zf-C2H2_6"/>
    <property type="match status" value="1"/>
</dbReference>
<keyword evidence="4" id="KW-0862">Zinc</keyword>
<evidence type="ECO:0000256" key="4">
    <source>
        <dbReference type="ARBA" id="ARBA00022833"/>
    </source>
</evidence>
<evidence type="ECO:0000256" key="3">
    <source>
        <dbReference type="ARBA" id="ARBA00022771"/>
    </source>
</evidence>
<dbReference type="PROSITE" id="PS00028">
    <property type="entry name" value="ZINC_FINGER_C2H2_1"/>
    <property type="match status" value="15"/>
</dbReference>
<evidence type="ECO:0000313" key="7">
    <source>
        <dbReference type="EMBL" id="CAG9577619.1"/>
    </source>
</evidence>
<keyword evidence="1" id="KW-0479">Metal-binding</keyword>
<evidence type="ECO:0000256" key="5">
    <source>
        <dbReference type="PROSITE-ProRule" id="PRU00042"/>
    </source>
</evidence>
<accession>A0A8J2R3M6</accession>
<dbReference type="Gene3D" id="3.30.160.60">
    <property type="entry name" value="Classic Zinc Finger"/>
    <property type="match status" value="9"/>
</dbReference>
<evidence type="ECO:0000256" key="1">
    <source>
        <dbReference type="ARBA" id="ARBA00022723"/>
    </source>
</evidence>
<dbReference type="Proteomes" id="UP000789524">
    <property type="component" value="Unassembled WGS sequence"/>
</dbReference>
<name>A0A8J2R3M6_9NEOP</name>
<keyword evidence="2" id="KW-0677">Repeat</keyword>
<organism evidence="7 8">
    <name type="scientific">Danaus chrysippus</name>
    <name type="common">African queen</name>
    <dbReference type="NCBI Taxonomy" id="151541"/>
    <lineage>
        <taxon>Eukaryota</taxon>
        <taxon>Metazoa</taxon>
        <taxon>Ecdysozoa</taxon>
        <taxon>Arthropoda</taxon>
        <taxon>Hexapoda</taxon>
        <taxon>Insecta</taxon>
        <taxon>Pterygota</taxon>
        <taxon>Neoptera</taxon>
        <taxon>Endopterygota</taxon>
        <taxon>Lepidoptera</taxon>
        <taxon>Glossata</taxon>
        <taxon>Ditrysia</taxon>
        <taxon>Papilionoidea</taxon>
        <taxon>Nymphalidae</taxon>
        <taxon>Danainae</taxon>
        <taxon>Danaini</taxon>
        <taxon>Danaina</taxon>
        <taxon>Danaus</taxon>
        <taxon>Anosia</taxon>
    </lineage>
</organism>
<dbReference type="OrthoDB" id="427030at2759"/>
<dbReference type="PANTHER" id="PTHR24379">
    <property type="entry name" value="KRAB AND ZINC FINGER DOMAIN-CONTAINING"/>
    <property type="match status" value="1"/>
</dbReference>
<keyword evidence="3 5" id="KW-0863">Zinc-finger</keyword>
<feature type="domain" description="C2H2-type" evidence="6">
    <location>
        <begin position="181"/>
        <end position="209"/>
    </location>
</feature>
<feature type="domain" description="C2H2-type" evidence="6">
    <location>
        <begin position="290"/>
        <end position="312"/>
    </location>
</feature>
<evidence type="ECO:0000256" key="2">
    <source>
        <dbReference type="ARBA" id="ARBA00022737"/>
    </source>
</evidence>
<feature type="domain" description="C2H2-type" evidence="6">
    <location>
        <begin position="602"/>
        <end position="625"/>
    </location>
</feature>
<dbReference type="PANTHER" id="PTHR24379:SF121">
    <property type="entry name" value="C2H2-TYPE DOMAIN-CONTAINING PROTEIN"/>
    <property type="match status" value="1"/>
</dbReference>
<dbReference type="InterPro" id="IPR013087">
    <property type="entry name" value="Znf_C2H2_type"/>
</dbReference>
<dbReference type="PROSITE" id="PS50157">
    <property type="entry name" value="ZINC_FINGER_C2H2_2"/>
    <property type="match status" value="14"/>
</dbReference>
<dbReference type="GO" id="GO:0008270">
    <property type="term" value="F:zinc ion binding"/>
    <property type="evidence" value="ECO:0007669"/>
    <property type="project" value="UniProtKB-KW"/>
</dbReference>
<feature type="domain" description="C2H2-type" evidence="6">
    <location>
        <begin position="7"/>
        <end position="25"/>
    </location>
</feature>
<comment type="caution">
    <text evidence="7">The sequence shown here is derived from an EMBL/GenBank/DDBJ whole genome shotgun (WGS) entry which is preliminary data.</text>
</comment>